<keyword evidence="1" id="KW-1133">Transmembrane helix</keyword>
<name>A0A1C7FG22_9VIBR</name>
<reference evidence="2 3" key="1">
    <citation type="submission" date="2016-07" db="EMBL/GenBank/DDBJ databases">
        <title>Genome sequencing of Vibrio scophthalmi strain VS-05, an isolated from Paralichthys olivaceus.</title>
        <authorList>
            <person name="Han H.-J."/>
        </authorList>
    </citation>
    <scope>NUCLEOTIDE SEQUENCE [LARGE SCALE GENOMIC DNA]</scope>
    <source>
        <strain evidence="2 3">VS-05</strain>
    </source>
</reference>
<keyword evidence="3" id="KW-1185">Reference proteome</keyword>
<dbReference type="GeneID" id="96874672"/>
<protein>
    <submittedName>
        <fullName evidence="2">Uncharacterized protein</fullName>
    </submittedName>
</protein>
<keyword evidence="1" id="KW-0472">Membrane</keyword>
<dbReference type="AlphaFoldDB" id="A0A1C7FG22"/>
<proteinExistence type="predicted"/>
<organism evidence="2 3">
    <name type="scientific">Vibrio scophthalmi</name>
    <dbReference type="NCBI Taxonomy" id="45658"/>
    <lineage>
        <taxon>Bacteria</taxon>
        <taxon>Pseudomonadati</taxon>
        <taxon>Pseudomonadota</taxon>
        <taxon>Gammaproteobacteria</taxon>
        <taxon>Vibrionales</taxon>
        <taxon>Vibrionaceae</taxon>
        <taxon>Vibrio</taxon>
    </lineage>
</organism>
<gene>
    <name evidence="2" type="ORF">VSVS05_03246</name>
</gene>
<feature type="transmembrane region" description="Helical" evidence="1">
    <location>
        <begin position="12"/>
        <end position="35"/>
    </location>
</feature>
<sequence length="103" mass="11290">MEHRNTLMLELSKLMITLSTGAIGFLLTTASTLFVNSHQASSFYLPIGGFLCAILFSMLSVMGLIDIAENKKPKFKIITDKNVFMIAWAAFLVGLGATVFELI</sequence>
<dbReference type="EMBL" id="CP016415">
    <property type="protein sequence ID" value="ANU38284.1"/>
    <property type="molecule type" value="Genomic_DNA"/>
</dbReference>
<feature type="transmembrane region" description="Helical" evidence="1">
    <location>
        <begin position="83"/>
        <end position="100"/>
    </location>
</feature>
<evidence type="ECO:0000313" key="3">
    <source>
        <dbReference type="Proteomes" id="UP000092528"/>
    </source>
</evidence>
<dbReference type="RefSeq" id="WP_156785358.1">
    <property type="nucleotide sequence ID" value="NZ_CP016415.1"/>
</dbReference>
<accession>A0A1C7FG22</accession>
<evidence type="ECO:0000256" key="1">
    <source>
        <dbReference type="SAM" id="Phobius"/>
    </source>
</evidence>
<evidence type="ECO:0000313" key="2">
    <source>
        <dbReference type="EMBL" id="ANU38284.1"/>
    </source>
</evidence>
<dbReference type="Proteomes" id="UP000092528">
    <property type="component" value="Chromosome 2"/>
</dbReference>
<feature type="transmembrane region" description="Helical" evidence="1">
    <location>
        <begin position="41"/>
        <end position="62"/>
    </location>
</feature>
<keyword evidence="1" id="KW-0812">Transmembrane</keyword>